<evidence type="ECO:0000259" key="7">
    <source>
        <dbReference type="PROSITE" id="PS51755"/>
    </source>
</evidence>
<evidence type="ECO:0000313" key="9">
    <source>
        <dbReference type="Proteomes" id="UP000031637"/>
    </source>
</evidence>
<dbReference type="Gene3D" id="3.40.50.2300">
    <property type="match status" value="1"/>
</dbReference>
<dbReference type="SMART" id="SM00862">
    <property type="entry name" value="Trans_reg_C"/>
    <property type="match status" value="1"/>
</dbReference>
<dbReference type="PANTHER" id="PTHR48111:SF40">
    <property type="entry name" value="PHOSPHATE REGULON TRANSCRIPTIONAL REGULATORY PROTEIN PHOB"/>
    <property type="match status" value="1"/>
</dbReference>
<dbReference type="HOGENOM" id="CLU_000445_30_4_4"/>
<dbReference type="PROSITE" id="PS50110">
    <property type="entry name" value="RESPONSE_REGULATORY"/>
    <property type="match status" value="1"/>
</dbReference>
<keyword evidence="9" id="KW-1185">Reference proteome</keyword>
<dbReference type="InterPro" id="IPR011006">
    <property type="entry name" value="CheY-like_superfamily"/>
</dbReference>
<dbReference type="GO" id="GO:0006355">
    <property type="term" value="P:regulation of DNA-templated transcription"/>
    <property type="evidence" value="ECO:0007669"/>
    <property type="project" value="InterPro"/>
</dbReference>
<name>W0SF81_9PROT</name>
<dbReference type="Gene3D" id="1.10.10.10">
    <property type="entry name" value="Winged helix-like DNA-binding domain superfamily/Winged helix DNA-binding domain"/>
    <property type="match status" value="1"/>
</dbReference>
<dbReference type="EMBL" id="AP012547">
    <property type="protein sequence ID" value="BAO29622.1"/>
    <property type="molecule type" value="Genomic_DNA"/>
</dbReference>
<organism evidence="8 9">
    <name type="scientific">Sulfuritalea hydrogenivorans sk43H</name>
    <dbReference type="NCBI Taxonomy" id="1223802"/>
    <lineage>
        <taxon>Bacteria</taxon>
        <taxon>Pseudomonadati</taxon>
        <taxon>Pseudomonadota</taxon>
        <taxon>Betaproteobacteria</taxon>
        <taxon>Nitrosomonadales</taxon>
        <taxon>Sterolibacteriaceae</taxon>
        <taxon>Sulfuritalea</taxon>
    </lineage>
</organism>
<evidence type="ECO:0000256" key="4">
    <source>
        <dbReference type="PROSITE-ProRule" id="PRU00169"/>
    </source>
</evidence>
<feature type="modified residue" description="4-aspartylphosphate" evidence="4">
    <location>
        <position position="55"/>
    </location>
</feature>
<feature type="domain" description="Response regulatory" evidence="6">
    <location>
        <begin position="7"/>
        <end position="119"/>
    </location>
</feature>
<dbReference type="CDD" id="cd17574">
    <property type="entry name" value="REC_OmpR"/>
    <property type="match status" value="1"/>
</dbReference>
<dbReference type="InterPro" id="IPR039420">
    <property type="entry name" value="WalR-like"/>
</dbReference>
<accession>W0SF81</accession>
<evidence type="ECO:0000256" key="5">
    <source>
        <dbReference type="PROSITE-ProRule" id="PRU01091"/>
    </source>
</evidence>
<dbReference type="AlphaFoldDB" id="W0SF81"/>
<dbReference type="KEGG" id="shd:SUTH_01830"/>
<dbReference type="InterPro" id="IPR001867">
    <property type="entry name" value="OmpR/PhoB-type_DNA-bd"/>
</dbReference>
<dbReference type="InterPro" id="IPR036388">
    <property type="entry name" value="WH-like_DNA-bd_sf"/>
</dbReference>
<dbReference type="GO" id="GO:0005829">
    <property type="term" value="C:cytosol"/>
    <property type="evidence" value="ECO:0007669"/>
    <property type="project" value="TreeGrafter"/>
</dbReference>
<dbReference type="PANTHER" id="PTHR48111">
    <property type="entry name" value="REGULATOR OF RPOS"/>
    <property type="match status" value="1"/>
</dbReference>
<evidence type="ECO:0000256" key="1">
    <source>
        <dbReference type="ARBA" id="ARBA00022553"/>
    </source>
</evidence>
<keyword evidence="1 4" id="KW-0597">Phosphoprotein</keyword>
<dbReference type="GO" id="GO:0000156">
    <property type="term" value="F:phosphorelay response regulator activity"/>
    <property type="evidence" value="ECO:0007669"/>
    <property type="project" value="TreeGrafter"/>
</dbReference>
<dbReference type="PROSITE" id="PS51755">
    <property type="entry name" value="OMPR_PHOB"/>
    <property type="match status" value="1"/>
</dbReference>
<feature type="domain" description="OmpR/PhoB-type" evidence="7">
    <location>
        <begin position="130"/>
        <end position="230"/>
    </location>
</feature>
<protein>
    <submittedName>
        <fullName evidence="8">Uncharacterized protein</fullName>
    </submittedName>
</protein>
<sequence>MTIDKYRVAILEDDADFRKFLRHLLIHDYDLVMARNGEELQRSVDASEVDVVLLDIGLPEEDGLSIALRIRSTSGVPLIFLSGHSSEEMIVTGLTLGADDYITKPCQSKVLKARIENALARGRKKPAATRQRIEFNGAIFEIGKEYLTNAEGRRVRLTEKESQILSMLARATNLTQSRDAICKHLYGREWDSESRVLEVHICNLRGKLEKIGCGRKSIVPVRGVGYRLDLT</sequence>
<keyword evidence="2" id="KW-0902">Two-component regulatory system</keyword>
<gene>
    <name evidence="8" type="ORF">SUTH_01830</name>
</gene>
<evidence type="ECO:0000256" key="2">
    <source>
        <dbReference type="ARBA" id="ARBA00023012"/>
    </source>
</evidence>
<dbReference type="Pfam" id="PF00486">
    <property type="entry name" value="Trans_reg_C"/>
    <property type="match status" value="1"/>
</dbReference>
<dbReference type="CDD" id="cd00383">
    <property type="entry name" value="trans_reg_C"/>
    <property type="match status" value="1"/>
</dbReference>
<keyword evidence="3 5" id="KW-0238">DNA-binding</keyword>
<dbReference type="STRING" id="1223802.SUTH_01830"/>
<feature type="DNA-binding region" description="OmpR/PhoB-type" evidence="5">
    <location>
        <begin position="130"/>
        <end position="230"/>
    </location>
</feature>
<dbReference type="Pfam" id="PF00072">
    <property type="entry name" value="Response_reg"/>
    <property type="match status" value="1"/>
</dbReference>
<dbReference type="SMART" id="SM00448">
    <property type="entry name" value="REC"/>
    <property type="match status" value="1"/>
</dbReference>
<evidence type="ECO:0000259" key="6">
    <source>
        <dbReference type="PROSITE" id="PS50110"/>
    </source>
</evidence>
<dbReference type="InterPro" id="IPR001789">
    <property type="entry name" value="Sig_transdc_resp-reg_receiver"/>
</dbReference>
<evidence type="ECO:0000256" key="3">
    <source>
        <dbReference type="ARBA" id="ARBA00023125"/>
    </source>
</evidence>
<dbReference type="GO" id="GO:0032993">
    <property type="term" value="C:protein-DNA complex"/>
    <property type="evidence" value="ECO:0007669"/>
    <property type="project" value="TreeGrafter"/>
</dbReference>
<reference evidence="8 9" key="1">
    <citation type="journal article" date="2014" name="Syst. Appl. Microbiol.">
        <title>Complete genomes of freshwater sulfur oxidizers Sulfuricella denitrificans skB26 and Sulfuritalea hydrogenivorans sk43H: genetic insights into the sulfur oxidation pathway of betaproteobacteria.</title>
        <authorList>
            <person name="Watanabe T."/>
            <person name="Kojima H."/>
            <person name="Fukui M."/>
        </authorList>
    </citation>
    <scope>NUCLEOTIDE SEQUENCE [LARGE SCALE GENOMIC DNA]</scope>
    <source>
        <strain evidence="8">DSM22779</strain>
    </source>
</reference>
<dbReference type="GO" id="GO:0000976">
    <property type="term" value="F:transcription cis-regulatory region binding"/>
    <property type="evidence" value="ECO:0007669"/>
    <property type="project" value="TreeGrafter"/>
</dbReference>
<evidence type="ECO:0000313" key="8">
    <source>
        <dbReference type="EMBL" id="BAO29622.1"/>
    </source>
</evidence>
<proteinExistence type="predicted"/>
<dbReference type="SUPFAM" id="SSF52172">
    <property type="entry name" value="CheY-like"/>
    <property type="match status" value="1"/>
</dbReference>
<dbReference type="Proteomes" id="UP000031637">
    <property type="component" value="Chromosome"/>
</dbReference>